<evidence type="ECO:0000313" key="5">
    <source>
        <dbReference type="EMBL" id="QIN79896.1"/>
    </source>
</evidence>
<feature type="domain" description="AMP-binding enzyme C-terminal" evidence="4">
    <location>
        <begin position="425"/>
        <end position="500"/>
    </location>
</feature>
<keyword evidence="6" id="KW-1185">Reference proteome</keyword>
<dbReference type="PROSITE" id="PS00455">
    <property type="entry name" value="AMP_BINDING"/>
    <property type="match status" value="1"/>
</dbReference>
<dbReference type="InterPro" id="IPR000873">
    <property type="entry name" value="AMP-dep_synth/lig_dom"/>
</dbReference>
<dbReference type="NCBIfam" id="NF004837">
    <property type="entry name" value="PRK06187.1"/>
    <property type="match status" value="1"/>
</dbReference>
<dbReference type="RefSeq" id="WP_166397571.1">
    <property type="nucleotide sequence ID" value="NZ_CP045121.1"/>
</dbReference>
<proteinExistence type="inferred from homology"/>
<dbReference type="InterPro" id="IPR025110">
    <property type="entry name" value="AMP-bd_C"/>
</dbReference>
<dbReference type="Gene3D" id="3.30.300.30">
    <property type="match status" value="1"/>
</dbReference>
<protein>
    <submittedName>
        <fullName evidence="5">Long-chain-fatty-acid--CoA ligase</fullName>
    </submittedName>
</protein>
<dbReference type="PANTHER" id="PTHR43767:SF12">
    <property type="entry name" value="AMP-DEPENDENT SYNTHETASE AND LIGASE"/>
    <property type="match status" value="1"/>
</dbReference>
<comment type="similarity">
    <text evidence="1">Belongs to the ATP-dependent AMP-binding enzyme family.</text>
</comment>
<dbReference type="FunFam" id="3.40.50.12780:FF:000003">
    <property type="entry name" value="Long-chain-fatty-acid--CoA ligase FadD"/>
    <property type="match status" value="1"/>
</dbReference>
<dbReference type="InterPro" id="IPR045851">
    <property type="entry name" value="AMP-bd_C_sf"/>
</dbReference>
<reference evidence="5 6" key="1">
    <citation type="submission" date="2019-10" db="EMBL/GenBank/DDBJ databases">
        <title>Rubrobacter sp nov SCSIO 52915 isolated from a deep-sea sediment in the South China Sea.</title>
        <authorList>
            <person name="Chen R.W."/>
        </authorList>
    </citation>
    <scope>NUCLEOTIDE SEQUENCE [LARGE SCALE GENOMIC DNA]</scope>
    <source>
        <strain evidence="5 6">SCSIO 52915</strain>
    </source>
</reference>
<dbReference type="SUPFAM" id="SSF56801">
    <property type="entry name" value="Acetyl-CoA synthetase-like"/>
    <property type="match status" value="1"/>
</dbReference>
<keyword evidence="2 5" id="KW-0436">Ligase</keyword>
<name>A0A6G8Q0B2_9ACTN</name>
<dbReference type="Gene3D" id="3.40.50.12780">
    <property type="entry name" value="N-terminal domain of ligase-like"/>
    <property type="match status" value="1"/>
</dbReference>
<dbReference type="EMBL" id="CP045121">
    <property type="protein sequence ID" value="QIN79896.1"/>
    <property type="molecule type" value="Genomic_DNA"/>
</dbReference>
<evidence type="ECO:0000313" key="6">
    <source>
        <dbReference type="Proteomes" id="UP000502706"/>
    </source>
</evidence>
<dbReference type="FunFam" id="3.30.300.30:FF:000008">
    <property type="entry name" value="2,3-dihydroxybenzoate-AMP ligase"/>
    <property type="match status" value="1"/>
</dbReference>
<dbReference type="Proteomes" id="UP000502706">
    <property type="component" value="Chromosome"/>
</dbReference>
<organism evidence="5 6">
    <name type="scientific">Rubrobacter marinus</name>
    <dbReference type="NCBI Taxonomy" id="2653852"/>
    <lineage>
        <taxon>Bacteria</taxon>
        <taxon>Bacillati</taxon>
        <taxon>Actinomycetota</taxon>
        <taxon>Rubrobacteria</taxon>
        <taxon>Rubrobacterales</taxon>
        <taxon>Rubrobacteraceae</taxon>
        <taxon>Rubrobacter</taxon>
    </lineage>
</organism>
<dbReference type="AlphaFoldDB" id="A0A6G8Q0B2"/>
<dbReference type="KEGG" id="rmar:GBA65_16710"/>
<dbReference type="GO" id="GO:0016877">
    <property type="term" value="F:ligase activity, forming carbon-sulfur bonds"/>
    <property type="evidence" value="ECO:0007669"/>
    <property type="project" value="UniProtKB-ARBA"/>
</dbReference>
<evidence type="ECO:0000256" key="1">
    <source>
        <dbReference type="ARBA" id="ARBA00006432"/>
    </source>
</evidence>
<evidence type="ECO:0000259" key="4">
    <source>
        <dbReference type="Pfam" id="PF13193"/>
    </source>
</evidence>
<dbReference type="PANTHER" id="PTHR43767">
    <property type="entry name" value="LONG-CHAIN-FATTY-ACID--COA LIGASE"/>
    <property type="match status" value="1"/>
</dbReference>
<dbReference type="InterPro" id="IPR042099">
    <property type="entry name" value="ANL_N_sf"/>
</dbReference>
<evidence type="ECO:0000259" key="3">
    <source>
        <dbReference type="Pfam" id="PF00501"/>
    </source>
</evidence>
<dbReference type="Pfam" id="PF13193">
    <property type="entry name" value="AMP-binding_C"/>
    <property type="match status" value="1"/>
</dbReference>
<dbReference type="Pfam" id="PF00501">
    <property type="entry name" value="AMP-binding"/>
    <property type="match status" value="1"/>
</dbReference>
<sequence>MTLNLAVLLEESAKTRPEKTALVIGEREMTYSALRDAAKSFAGALSSMGVGPGDKVALLVPNVPQFVVAYYGILSTGASVVPLNVLLRGAEIAYHLDDSDAKVLVAWEGFLGEARAGLEGSGGTCESLVVVESPDGSGASGDEKGFGALLREHAPEFDTYQTMPDDTAVVIYTSGTTGRPKGAELTHANMFMNAMCNADKLLAMDEDDVTIAVLPLFHIFGQTCVMNATIYRGGTMALVPRFEPEAALKTIEGAGVTVFSGVPTMYQYLLRHPDLDDYDISSLRVGVSGGASMPVEVMKAVEERFGIVILEGYGLSETSPTATFNRSVEERKVGSVGLPIWGTEAKVVDGDDREVPPGERGELALRGHHVMKGYLNRPEATAEAIKNGWFHTGDIATMDEDGYFYIVDRVKDMIIRGGYNVYPREVEEALYEHPGVAEVAVIGVPHEELGEEVAAVVAMKEGESTTAEEIVAFARERVAAYKYPRRVTFVDELPKTATGKILKRELVKGTADAETERVTG</sequence>
<dbReference type="InterPro" id="IPR050237">
    <property type="entry name" value="ATP-dep_AMP-bd_enzyme"/>
</dbReference>
<accession>A0A6G8Q0B2</accession>
<evidence type="ECO:0000256" key="2">
    <source>
        <dbReference type="ARBA" id="ARBA00022598"/>
    </source>
</evidence>
<feature type="domain" description="AMP-dependent synthetase/ligase" evidence="3">
    <location>
        <begin position="9"/>
        <end position="375"/>
    </location>
</feature>
<dbReference type="InterPro" id="IPR020845">
    <property type="entry name" value="AMP-binding_CS"/>
</dbReference>
<dbReference type="CDD" id="cd05936">
    <property type="entry name" value="FC-FACS_FadD_like"/>
    <property type="match status" value="1"/>
</dbReference>
<gene>
    <name evidence="5" type="ORF">GBA65_16710</name>
</gene>